<sequence>MNKIKIAKNSVFFTLSAIIFVGSSFPLHAVTITIQQNKQSDSSELERRCVWQGLRRKCPGGASFIWDRFRRRKVPGGSRGENNEKKTCTVTPGRLANIDNREVTTSKVWGDRAFFLWQGSWSQIEVIDVRSGEVMWSQTLDPEQRSILYGEEGKSLQPDRAYEWRLVPAGTSQLQDIPWISFRMMGEDERNWIAVELAVIESGRVLASIERLTAEDTTIARSGYFADRELWSDALRELYSVENPSEELLATIERIERHDFCSSEATSE</sequence>
<evidence type="ECO:0000313" key="2">
    <source>
        <dbReference type="EMBL" id="MBE9115842.1"/>
    </source>
</evidence>
<dbReference type="RefSeq" id="WP_194028935.1">
    <property type="nucleotide sequence ID" value="NZ_JADEWZ010000009.1"/>
</dbReference>
<evidence type="ECO:0000313" key="3">
    <source>
        <dbReference type="Proteomes" id="UP000654482"/>
    </source>
</evidence>
<comment type="caution">
    <text evidence="2">The sequence shown here is derived from an EMBL/GenBank/DDBJ whole genome shotgun (WGS) entry which is preliminary data.</text>
</comment>
<gene>
    <name evidence="2" type="ORF">IQ249_08050</name>
</gene>
<accession>A0A8J7DVL7</accession>
<proteinExistence type="predicted"/>
<feature type="signal peptide" evidence="1">
    <location>
        <begin position="1"/>
        <end position="29"/>
    </location>
</feature>
<feature type="chain" id="PRO_5035152514" evidence="1">
    <location>
        <begin position="30"/>
        <end position="268"/>
    </location>
</feature>
<reference evidence="2" key="1">
    <citation type="submission" date="2020-10" db="EMBL/GenBank/DDBJ databases">
        <authorList>
            <person name="Castelo-Branco R."/>
            <person name="Eusebio N."/>
            <person name="Adriana R."/>
            <person name="Vieira A."/>
            <person name="Brugerolle De Fraissinette N."/>
            <person name="Rezende De Castro R."/>
            <person name="Schneider M.P."/>
            <person name="Vasconcelos V."/>
            <person name="Leao P.N."/>
        </authorList>
    </citation>
    <scope>NUCLEOTIDE SEQUENCE</scope>
    <source>
        <strain evidence="2">LEGE 07157</strain>
    </source>
</reference>
<evidence type="ECO:0000256" key="1">
    <source>
        <dbReference type="SAM" id="SignalP"/>
    </source>
</evidence>
<dbReference type="Proteomes" id="UP000654482">
    <property type="component" value="Unassembled WGS sequence"/>
</dbReference>
<dbReference type="AlphaFoldDB" id="A0A8J7DVL7"/>
<keyword evidence="3" id="KW-1185">Reference proteome</keyword>
<organism evidence="2 3">
    <name type="scientific">Lusitaniella coriacea LEGE 07157</name>
    <dbReference type="NCBI Taxonomy" id="945747"/>
    <lineage>
        <taxon>Bacteria</taxon>
        <taxon>Bacillati</taxon>
        <taxon>Cyanobacteriota</taxon>
        <taxon>Cyanophyceae</taxon>
        <taxon>Spirulinales</taxon>
        <taxon>Lusitaniellaceae</taxon>
        <taxon>Lusitaniella</taxon>
    </lineage>
</organism>
<name>A0A8J7DVL7_9CYAN</name>
<dbReference type="EMBL" id="JADEWZ010000009">
    <property type="protein sequence ID" value="MBE9115842.1"/>
    <property type="molecule type" value="Genomic_DNA"/>
</dbReference>
<keyword evidence="1" id="KW-0732">Signal</keyword>
<protein>
    <submittedName>
        <fullName evidence="2">Uncharacterized protein</fullName>
    </submittedName>
</protein>